<feature type="binding site" evidence="7">
    <location>
        <position position="245"/>
    </location>
    <ligand>
        <name>Zn(2+)</name>
        <dbReference type="ChEBI" id="CHEBI:29105"/>
    </ligand>
</feature>
<dbReference type="InterPro" id="IPR014710">
    <property type="entry name" value="RmlC-like_jellyroll"/>
</dbReference>
<feature type="binding site" evidence="7">
    <location>
        <position position="203"/>
    </location>
    <ligand>
        <name>Zn(2+)</name>
        <dbReference type="ChEBI" id="CHEBI:29105"/>
    </ligand>
</feature>
<comment type="pathway">
    <text evidence="2 7">Glycan metabolism; pectin degradation; 2-dehydro-3-deoxy-D-gluconate from pectin: step 4/5.</text>
</comment>
<evidence type="ECO:0000313" key="8">
    <source>
        <dbReference type="EMBL" id="MCX2721501.1"/>
    </source>
</evidence>
<accession>A0ABT3QX62</accession>
<comment type="cofactor">
    <cofactor evidence="7">
        <name>Zn(2+)</name>
        <dbReference type="ChEBI" id="CHEBI:29105"/>
    </cofactor>
    <text evidence="7">Binds 1 zinc ion per subunit.</text>
</comment>
<evidence type="ECO:0000256" key="6">
    <source>
        <dbReference type="ARBA" id="ARBA00023235"/>
    </source>
</evidence>
<evidence type="ECO:0000313" key="9">
    <source>
        <dbReference type="Proteomes" id="UP001300261"/>
    </source>
</evidence>
<comment type="function">
    <text evidence="7">Catalyzes the isomerization of 5-dehydro-4-deoxy-D-glucuronate to 3-deoxy-D-glycero-2,5-hexodiulosonate.</text>
</comment>
<gene>
    <name evidence="7 8" type="primary">kduI</name>
    <name evidence="8" type="ORF">ON753_03640</name>
</gene>
<evidence type="ECO:0000256" key="7">
    <source>
        <dbReference type="HAMAP-Rule" id="MF_00687"/>
    </source>
</evidence>
<dbReference type="CDD" id="cd20491">
    <property type="entry name" value="cupin_KduI_C"/>
    <property type="match status" value="1"/>
</dbReference>
<evidence type="ECO:0000256" key="2">
    <source>
        <dbReference type="ARBA" id="ARBA00005148"/>
    </source>
</evidence>
<protein>
    <recommendedName>
        <fullName evidence="7">4-deoxy-L-threo-5-hexosulose-uronate ketol-isomerase</fullName>
        <ecNumber evidence="7">5.3.1.17</ecNumber>
    </recommendedName>
    <alternativeName>
        <fullName evidence="7">5-keto-4-deoxyuronate isomerase</fullName>
    </alternativeName>
    <alternativeName>
        <fullName evidence="7">DKI isomerase</fullName>
    </alternativeName>
</protein>
<dbReference type="HAMAP" id="MF_00687">
    <property type="entry name" value="KduI"/>
    <property type="match status" value="1"/>
</dbReference>
<sequence>MTMRVLYGVSPNDIPGFDTKRLRAEFLVEGLFTPGALELAYTHVDRMVVGAACPAKTPLTFGDGTDVGTPLFFTAREMGIANLGGAGRITVDGQGFALANRDILYVGRGAESVSLTSDDASNPARFYMNSVPAGRDIPHRLITSDEAKPLDLGEDSRSNKRRLKMYIHPEVAPSCLLLMGITDLAPGSIWNTMPPHLHERRMEAYCYFDLADDDRVIHLMGRPDETRNLIVANGDVVLSPAWSIHMGAGTGPYAFVWGMTGENQAYTDVDPVPVADLK</sequence>
<dbReference type="Pfam" id="PF04962">
    <property type="entry name" value="KduI"/>
    <property type="match status" value="1"/>
</dbReference>
<dbReference type="InterPro" id="IPR027449">
    <property type="entry name" value="KduI_N"/>
</dbReference>
<dbReference type="EC" id="5.3.1.17" evidence="7"/>
<keyword evidence="5 7" id="KW-0862">Zinc</keyword>
<dbReference type="InterPro" id="IPR021120">
    <property type="entry name" value="KduI/IolB_isomerase"/>
</dbReference>
<dbReference type="Proteomes" id="UP001300261">
    <property type="component" value="Unassembled WGS sequence"/>
</dbReference>
<name>A0ABT3QX62_9HYPH</name>
<dbReference type="Gene3D" id="2.60.120.10">
    <property type="entry name" value="Jelly Rolls"/>
    <property type="match status" value="1"/>
</dbReference>
<proteinExistence type="inferred from homology"/>
<comment type="caution">
    <text evidence="8">The sequence shown here is derived from an EMBL/GenBank/DDBJ whole genome shotgun (WGS) entry which is preliminary data.</text>
</comment>
<evidence type="ECO:0000256" key="3">
    <source>
        <dbReference type="ARBA" id="ARBA00008086"/>
    </source>
</evidence>
<evidence type="ECO:0000256" key="5">
    <source>
        <dbReference type="ARBA" id="ARBA00022833"/>
    </source>
</evidence>
<dbReference type="InterPro" id="IPR011051">
    <property type="entry name" value="RmlC_Cupin_sf"/>
</dbReference>
<organism evidence="8 9">
    <name type="scientific">Roseibium salinum</name>
    <dbReference type="NCBI Taxonomy" id="1604349"/>
    <lineage>
        <taxon>Bacteria</taxon>
        <taxon>Pseudomonadati</taxon>
        <taxon>Pseudomonadota</taxon>
        <taxon>Alphaproteobacteria</taxon>
        <taxon>Hyphomicrobiales</taxon>
        <taxon>Stappiaceae</taxon>
        <taxon>Roseibium</taxon>
    </lineage>
</organism>
<dbReference type="PANTHER" id="PTHR38461">
    <property type="entry name" value="4-DEOXY-L-THREO-5-HEXOSULOSE-URONATE KETOL-ISOMERASE"/>
    <property type="match status" value="1"/>
</dbReference>
<dbReference type="CDD" id="cd20294">
    <property type="entry name" value="cupin_KduI_N"/>
    <property type="match status" value="1"/>
</dbReference>
<evidence type="ECO:0000256" key="1">
    <source>
        <dbReference type="ARBA" id="ARBA00000552"/>
    </source>
</evidence>
<feature type="binding site" evidence="7">
    <location>
        <position position="198"/>
    </location>
    <ligand>
        <name>Zn(2+)</name>
        <dbReference type="ChEBI" id="CHEBI:29105"/>
    </ligand>
</feature>
<comment type="catalytic activity">
    <reaction evidence="1 7">
        <text>5-dehydro-4-deoxy-D-glucuronate = 3-deoxy-D-glycero-2,5-hexodiulosonate</text>
        <dbReference type="Rhea" id="RHEA:23896"/>
        <dbReference type="ChEBI" id="CHEBI:17117"/>
        <dbReference type="ChEBI" id="CHEBI:29071"/>
        <dbReference type="EC" id="5.3.1.17"/>
    </reaction>
</comment>
<dbReference type="PANTHER" id="PTHR38461:SF1">
    <property type="entry name" value="4-DEOXY-L-THREO-5-HEXOSULOSE-URONATE KETOL-ISOMERASE"/>
    <property type="match status" value="1"/>
</dbReference>
<dbReference type="RefSeq" id="WP_265961197.1">
    <property type="nucleotide sequence ID" value="NZ_JAPEVI010000002.1"/>
</dbReference>
<keyword evidence="9" id="KW-1185">Reference proteome</keyword>
<dbReference type="NCBIfam" id="NF002091">
    <property type="entry name" value="PRK00924.1"/>
    <property type="match status" value="1"/>
</dbReference>
<dbReference type="Gene3D" id="2.60.120.520">
    <property type="entry name" value="pectin degrading enzyme 5-keto 4- deoxyuronate isomerase, domain 1"/>
    <property type="match status" value="1"/>
</dbReference>
<dbReference type="InterPro" id="IPR007045">
    <property type="entry name" value="KduI"/>
</dbReference>
<comment type="similarity">
    <text evidence="3 7">Belongs to the KduI family.</text>
</comment>
<reference evidence="8 9" key="1">
    <citation type="journal article" date="2016" name="Int. J. Syst. Evol. Microbiol.">
        <title>Labrenzia salina sp. nov., isolated from the rhizosphere of the halophyte Arthrocnemum macrostachyum.</title>
        <authorList>
            <person name="Camacho M."/>
            <person name="Redondo-Gomez S."/>
            <person name="Rodriguez-Llorente I."/>
            <person name="Rohde M."/>
            <person name="Sproer C."/>
            <person name="Schumann P."/>
            <person name="Klenk H.P."/>
            <person name="Montero-Calasanz M.D.C."/>
        </authorList>
    </citation>
    <scope>NUCLEOTIDE SEQUENCE [LARGE SCALE GENOMIC DNA]</scope>
    <source>
        <strain evidence="8 9">DSM 29163</strain>
    </source>
</reference>
<feature type="binding site" evidence="7">
    <location>
        <position position="196"/>
    </location>
    <ligand>
        <name>Zn(2+)</name>
        <dbReference type="ChEBI" id="CHEBI:29105"/>
    </ligand>
</feature>
<dbReference type="EMBL" id="JAPEVI010000002">
    <property type="protein sequence ID" value="MCX2721501.1"/>
    <property type="molecule type" value="Genomic_DNA"/>
</dbReference>
<dbReference type="SUPFAM" id="SSF51182">
    <property type="entry name" value="RmlC-like cupins"/>
    <property type="match status" value="1"/>
</dbReference>
<keyword evidence="4 7" id="KW-0479">Metal-binding</keyword>
<dbReference type="GO" id="GO:0008697">
    <property type="term" value="F:4-deoxy-L-threo-5-hexosulose-uronate ketol-isomerase activity"/>
    <property type="evidence" value="ECO:0007669"/>
    <property type="project" value="UniProtKB-EC"/>
</dbReference>
<evidence type="ECO:0000256" key="4">
    <source>
        <dbReference type="ARBA" id="ARBA00022723"/>
    </source>
</evidence>
<keyword evidence="6 7" id="KW-0413">Isomerase</keyword>